<comment type="similarity">
    <text evidence="1">Belongs to the carotenoid oxygenase family.</text>
</comment>
<feature type="binding site" evidence="5">
    <location>
        <position position="244"/>
    </location>
    <ligand>
        <name>Fe cation</name>
        <dbReference type="ChEBI" id="CHEBI:24875"/>
        <note>catalytic</note>
    </ligand>
</feature>
<dbReference type="Proteomes" id="UP001213799">
    <property type="component" value="Unassembled WGS sequence"/>
</dbReference>
<evidence type="ECO:0000256" key="1">
    <source>
        <dbReference type="ARBA" id="ARBA00006787"/>
    </source>
</evidence>
<dbReference type="AlphaFoldDB" id="A0AAD6DKX7"/>
<evidence type="ECO:0000313" key="6">
    <source>
        <dbReference type="EMBL" id="KAJ5588262.1"/>
    </source>
</evidence>
<comment type="cofactor">
    <cofactor evidence="5">
        <name>Fe(2+)</name>
        <dbReference type="ChEBI" id="CHEBI:29033"/>
    </cofactor>
    <text evidence="5">Binds 1 Fe(2+) ion per subunit.</text>
</comment>
<keyword evidence="3" id="KW-0560">Oxidoreductase</keyword>
<comment type="caution">
    <text evidence="6">The sequence shown here is derived from an EMBL/GenBank/DDBJ whole genome shotgun (WGS) entry which is preliminary data.</text>
</comment>
<feature type="binding site" evidence="5">
    <location>
        <position position="193"/>
    </location>
    <ligand>
        <name>Fe cation</name>
        <dbReference type="ChEBI" id="CHEBI:24875"/>
        <note>catalytic</note>
    </ligand>
</feature>
<protein>
    <recommendedName>
        <fullName evidence="8">Carotenoid oxygenase</fullName>
    </recommendedName>
</protein>
<evidence type="ECO:0000256" key="2">
    <source>
        <dbReference type="ARBA" id="ARBA00022723"/>
    </source>
</evidence>
<organism evidence="6 7">
    <name type="scientific">Penicillium hordei</name>
    <dbReference type="NCBI Taxonomy" id="40994"/>
    <lineage>
        <taxon>Eukaryota</taxon>
        <taxon>Fungi</taxon>
        <taxon>Dikarya</taxon>
        <taxon>Ascomycota</taxon>
        <taxon>Pezizomycotina</taxon>
        <taxon>Eurotiomycetes</taxon>
        <taxon>Eurotiomycetidae</taxon>
        <taxon>Eurotiales</taxon>
        <taxon>Aspergillaceae</taxon>
        <taxon>Penicillium</taxon>
    </lineage>
</organism>
<dbReference type="PANTHER" id="PTHR10543:SF89">
    <property type="entry name" value="CAROTENOID 9,10(9',10')-CLEAVAGE DIOXYGENASE 1"/>
    <property type="match status" value="1"/>
</dbReference>
<dbReference type="GO" id="GO:0016121">
    <property type="term" value="P:carotene catabolic process"/>
    <property type="evidence" value="ECO:0007669"/>
    <property type="project" value="TreeGrafter"/>
</dbReference>
<dbReference type="Pfam" id="PF03055">
    <property type="entry name" value="RPE65"/>
    <property type="match status" value="1"/>
</dbReference>
<evidence type="ECO:0000256" key="4">
    <source>
        <dbReference type="ARBA" id="ARBA00023004"/>
    </source>
</evidence>
<keyword evidence="4 5" id="KW-0408">Iron</keyword>
<keyword evidence="2 5" id="KW-0479">Metal-binding</keyword>
<sequence>MSVLSQKPRKDFPNRPQFSGFMKPCRVEGEVLNLEVYGKIPNDIDGTFYRVMPDPQFSPFIENDPVSEFMRMVNSKKAGQLILQQWFNGDGSISAFKIKDGSVSFKQRFVRTEKFVREREAQRALLGKYRNKFTDAVEFKIRTTANTNVVHFNGKLLALKEDAPPYALDLHTLETTGLYDFDGQLPSLTFTAHPKFDPRTGEMLCFGYEAKGDGTPDICYYRIAADGKFIETVWLTAPVSAMIHDFAVTENWVLFPIIPQLCDIERMKQGGEHWQWSPETPLYIGVLPRRGAKPSDLKWFRYQNSFPGHVANAYEDKSGNVILDLGLSEMNVFFWWPDAQGKSPEPSSIHSQLTRFTIDPKSEELDLVNSTVLQSNNSEFYRIDDRFTTQPYKHCFFDLMNPALGTDFPTIIPQLGGGYPLYNALAHLNIETGVTEVYFPGKTHMVQEPVFIPRRGSSVEGDGYVMALVNNYVSMCSELHLLDTREFTKAKAVILMPLRLRQGLHGNWVEGEDL</sequence>
<name>A0AAD6DKX7_9EURO</name>
<dbReference type="EMBL" id="JAQJAE010000006">
    <property type="protein sequence ID" value="KAJ5588262.1"/>
    <property type="molecule type" value="Genomic_DNA"/>
</dbReference>
<gene>
    <name evidence="6" type="ORF">N7537_010940</name>
</gene>
<evidence type="ECO:0000313" key="7">
    <source>
        <dbReference type="Proteomes" id="UP001213799"/>
    </source>
</evidence>
<keyword evidence="7" id="KW-1185">Reference proteome</keyword>
<proteinExistence type="inferred from homology"/>
<dbReference type="GeneID" id="81592236"/>
<evidence type="ECO:0008006" key="8">
    <source>
        <dbReference type="Google" id="ProtNLM"/>
    </source>
</evidence>
<dbReference type="GO" id="GO:0010436">
    <property type="term" value="F:carotenoid dioxygenase activity"/>
    <property type="evidence" value="ECO:0007669"/>
    <property type="project" value="TreeGrafter"/>
</dbReference>
<accession>A0AAD6DKX7</accession>
<evidence type="ECO:0000256" key="5">
    <source>
        <dbReference type="PIRSR" id="PIRSR604294-1"/>
    </source>
</evidence>
<dbReference type="PANTHER" id="PTHR10543">
    <property type="entry name" value="BETA-CAROTENE DIOXYGENASE"/>
    <property type="match status" value="1"/>
</dbReference>
<dbReference type="RefSeq" id="XP_056747281.1">
    <property type="nucleotide sequence ID" value="XM_056901994.1"/>
</dbReference>
<reference evidence="6" key="1">
    <citation type="journal article" date="2023" name="IMA Fungus">
        <title>Comparative genomic study of the Penicillium genus elucidates a diverse pangenome and 15 lateral gene transfer events.</title>
        <authorList>
            <person name="Petersen C."/>
            <person name="Sorensen T."/>
            <person name="Nielsen M.R."/>
            <person name="Sondergaard T.E."/>
            <person name="Sorensen J.L."/>
            <person name="Fitzpatrick D.A."/>
            <person name="Frisvad J.C."/>
            <person name="Nielsen K.L."/>
        </authorList>
    </citation>
    <scope>NUCLEOTIDE SEQUENCE</scope>
    <source>
        <strain evidence="6">IBT 12815</strain>
    </source>
</reference>
<dbReference type="InterPro" id="IPR004294">
    <property type="entry name" value="Carotenoid_Oase"/>
</dbReference>
<feature type="binding site" evidence="5">
    <location>
        <position position="505"/>
    </location>
    <ligand>
        <name>Fe cation</name>
        <dbReference type="ChEBI" id="CHEBI:24875"/>
        <note>catalytic</note>
    </ligand>
</feature>
<reference evidence="6" key="2">
    <citation type="submission" date="2023-01" db="EMBL/GenBank/DDBJ databases">
        <authorList>
            <person name="Petersen C."/>
        </authorList>
    </citation>
    <scope>NUCLEOTIDE SEQUENCE</scope>
    <source>
        <strain evidence="6">IBT 12815</strain>
    </source>
</reference>
<feature type="binding site" evidence="5">
    <location>
        <position position="309"/>
    </location>
    <ligand>
        <name>Fe cation</name>
        <dbReference type="ChEBI" id="CHEBI:24875"/>
        <note>catalytic</note>
    </ligand>
</feature>
<evidence type="ECO:0000256" key="3">
    <source>
        <dbReference type="ARBA" id="ARBA00023002"/>
    </source>
</evidence>
<dbReference type="GO" id="GO:0046872">
    <property type="term" value="F:metal ion binding"/>
    <property type="evidence" value="ECO:0007669"/>
    <property type="project" value="UniProtKB-KW"/>
</dbReference>